<evidence type="ECO:0000256" key="1">
    <source>
        <dbReference type="SAM" id="MobiDB-lite"/>
    </source>
</evidence>
<feature type="non-terminal residue" evidence="3">
    <location>
        <position position="1395"/>
    </location>
</feature>
<feature type="region of interest" description="Disordered" evidence="1">
    <location>
        <begin position="1355"/>
        <end position="1374"/>
    </location>
</feature>
<reference evidence="3" key="1">
    <citation type="submission" date="2020-11" db="EMBL/GenBank/DDBJ databases">
        <authorList>
            <person name="Tran Van P."/>
        </authorList>
    </citation>
    <scope>NUCLEOTIDE SEQUENCE</scope>
</reference>
<gene>
    <name evidence="3" type="ORF">OSB1V03_LOCUS8982</name>
</gene>
<name>A0A7R9KUZ9_9ACAR</name>
<evidence type="ECO:0000313" key="4">
    <source>
        <dbReference type="Proteomes" id="UP000759131"/>
    </source>
</evidence>
<proteinExistence type="predicted"/>
<dbReference type="Proteomes" id="UP000759131">
    <property type="component" value="Unassembled WGS sequence"/>
</dbReference>
<keyword evidence="2" id="KW-1133">Transmembrane helix</keyword>
<dbReference type="EMBL" id="OC860408">
    <property type="protein sequence ID" value="CAD7628561.1"/>
    <property type="molecule type" value="Genomic_DNA"/>
</dbReference>
<dbReference type="EMBL" id="CAJPIZ010005833">
    <property type="protein sequence ID" value="CAG2108991.1"/>
    <property type="molecule type" value="Genomic_DNA"/>
</dbReference>
<keyword evidence="2" id="KW-0812">Transmembrane</keyword>
<organism evidence="3">
    <name type="scientific">Medioppia subpectinata</name>
    <dbReference type="NCBI Taxonomy" id="1979941"/>
    <lineage>
        <taxon>Eukaryota</taxon>
        <taxon>Metazoa</taxon>
        <taxon>Ecdysozoa</taxon>
        <taxon>Arthropoda</taxon>
        <taxon>Chelicerata</taxon>
        <taxon>Arachnida</taxon>
        <taxon>Acari</taxon>
        <taxon>Acariformes</taxon>
        <taxon>Sarcoptiformes</taxon>
        <taxon>Oribatida</taxon>
        <taxon>Brachypylina</taxon>
        <taxon>Oppioidea</taxon>
        <taxon>Oppiidae</taxon>
        <taxon>Medioppia</taxon>
    </lineage>
</organism>
<dbReference type="OrthoDB" id="6418648at2759"/>
<keyword evidence="2" id="KW-0472">Membrane</keyword>
<feature type="compositionally biased region" description="Basic and acidic residues" evidence="1">
    <location>
        <begin position="1364"/>
        <end position="1373"/>
    </location>
</feature>
<feature type="non-terminal residue" evidence="3">
    <location>
        <position position="1"/>
    </location>
</feature>
<sequence>CEIIGYPNASINDCGYCVGDNTGLDSHYGEDCEGTCFGEAVIDCEGVCGGNAYIDECTGLCITADESVAKEVNGSASRDCRGLCIPPELSQPQQQAYDRDECGVCRLQSTDKSAFIDCNGNCQVLGLEKVSMVCGQCVEKNAQVMDECGNCRNEKHICSCDRDASICGCNDPNNCYNVKAVIPRAVPNGIDAKLLLSGYFHPVVRDLNCLLENEVTGDILSFPVSFIHKNKTALECTVNVKKVYDPKQVEKLFEESEMFPKNITTKDSNETINLQFSDPSNSLFGIPFRCLVSYSSENSEQLTDETNQLHSCSLSPSKLRLHSQTLEINPTFDGINLLSKPFKLNITAPSPQISHQNCYASEDGLAVIVMFETPVHIIEHSLQNALIICEQLLTNETIDYLKKTISENSVHIKFKPNVIRESDQTIALSNPTQLEVIVGKLSAEPSWWSYEPHIAVTGPSEVPDCGIFALIGHFSSPRGTTDVQFQWEVVGEVGNELKEHIQENGKSTNLILDSDFFEYHTPYKFVFRAFIPVRDQTLEVAHTLIKLDYDSPVVSIYHTRLLQSTPLSADQDIMLLADISVPECVFPVQRIILFWKVVDPRILFPLNNSLLRHSISYEIKPNSVPTDRAIDIYLSAFLGHRHNETSGARFTFVSSKAPLKASIANGSTKITIGSKSGAFRLWSTNSKSNRSLVYQWSCHESRTAQPCYHYFGSNNELSKKSPLLIDRTLQTQPVLELDSTFFQPNKQFWFGLQVFDKNDRKIFSETEYTLVKVVEGLAPQVSVGPLYIKDEHLVPYNARLSSHLVPARTSVTVTGVIKPAKFAHNIKWETPNAQILAFGLYNVKLIACNEDDLCSDADTSLLGVQSVSMCELYVEHFTEYQLSIANIEKCNTPPNAAPLTYQLLLADESLANPLPLSVPQFSGVIKFMGIPIPTSNPITRFAAQVCDKFGNCEIYYSQSVTIERTANTTSAISDLLKIAKRYQTAGDSIGALSALGTALIKQDLNAIPMTEKVIDDLIEYSRHALELTNQMLSEGHLSVVYTTLSNGLLRTRNVLSKRKLLALIQKYTQKAIALKVLPKIETIKILYANLMKSFVKSDSQSPANLTNDLKLLEDIQNTIREVRAVAASQTPLGSTLRLTSTTDRHGFEGDIAVTDIIHSYKVYDMTITGQLDENTTVETKINFGEEVKHNFSSFWNCGQRMLCQSVVFSVTIYPKESPFPPKEVSHKLSAVIDISIHAPNTGHEQVVRGLFKAAAFQTTITGNASIGGSDYITKCHYFDRQHRDWRVDDVHPLGIAYRRVGCWSGHLSTFIVLRTVAGISADYVIGVLVACLMGVLVFGIMVVFFVQKKREDASRVSPKPMDSPPKKPFENPRYRHSMQNGIEIQTASQSVLITD</sequence>
<keyword evidence="4" id="KW-1185">Reference proteome</keyword>
<evidence type="ECO:0000256" key="2">
    <source>
        <dbReference type="SAM" id="Phobius"/>
    </source>
</evidence>
<protein>
    <recommendedName>
        <fullName evidence="5">PKD/REJ-like domain-containing protein</fullName>
    </recommendedName>
</protein>
<evidence type="ECO:0000313" key="3">
    <source>
        <dbReference type="EMBL" id="CAD7628561.1"/>
    </source>
</evidence>
<evidence type="ECO:0008006" key="5">
    <source>
        <dbReference type="Google" id="ProtNLM"/>
    </source>
</evidence>
<accession>A0A7R9KUZ9</accession>
<feature type="transmembrane region" description="Helical" evidence="2">
    <location>
        <begin position="1323"/>
        <end position="1346"/>
    </location>
</feature>